<dbReference type="InterPro" id="IPR002502">
    <property type="entry name" value="Amidase_domain"/>
</dbReference>
<dbReference type="SMART" id="SM00644">
    <property type="entry name" value="Ami_2"/>
    <property type="match status" value="1"/>
</dbReference>
<keyword evidence="10" id="KW-0961">Cell wall biogenesis/degradation</keyword>
<proteinExistence type="inferred from homology"/>
<dbReference type="Gene3D" id="3.40.80.10">
    <property type="entry name" value="Peptidoglycan recognition protein-like"/>
    <property type="match status" value="1"/>
</dbReference>
<dbReference type="PANTHER" id="PTHR30417:SF4">
    <property type="entry name" value="1,6-ANHYDRO-N-ACETYLMURAMYL-L-ALANINE AMIDASE AMPD"/>
    <property type="match status" value="1"/>
</dbReference>
<organism evidence="14 15">
    <name type="scientific">Pseudomonas shahriarae</name>
    <dbReference type="NCBI Taxonomy" id="2745512"/>
    <lineage>
        <taxon>Bacteria</taxon>
        <taxon>Pseudomonadati</taxon>
        <taxon>Pseudomonadota</taxon>
        <taxon>Gammaproteobacteria</taxon>
        <taxon>Pseudomonadales</taxon>
        <taxon>Pseudomonadaceae</taxon>
        <taxon>Pseudomonas</taxon>
    </lineage>
</organism>
<dbReference type="Pfam" id="PF01510">
    <property type="entry name" value="Amidase_2"/>
    <property type="match status" value="1"/>
</dbReference>
<evidence type="ECO:0000256" key="2">
    <source>
        <dbReference type="ARBA" id="ARBA00001947"/>
    </source>
</evidence>
<protein>
    <recommendedName>
        <fullName evidence="11">1,6-anhydro-N-acetylmuramyl-L-alanine amidase AmpD</fullName>
        <ecNumber evidence="5">3.5.1.28</ecNumber>
    </recommendedName>
    <alternativeName>
        <fullName evidence="12">N-acetylmuramoyl-L-alanine amidase</fullName>
    </alternativeName>
</protein>
<dbReference type="EC" id="3.5.1.28" evidence="5"/>
<evidence type="ECO:0000256" key="1">
    <source>
        <dbReference type="ARBA" id="ARBA00001561"/>
    </source>
</evidence>
<dbReference type="RefSeq" id="WP_057441053.1">
    <property type="nucleotide sequence ID" value="NZ_CP077085.1"/>
</dbReference>
<keyword evidence="9" id="KW-0862">Zinc</keyword>
<evidence type="ECO:0000256" key="7">
    <source>
        <dbReference type="ARBA" id="ARBA00022723"/>
    </source>
</evidence>
<dbReference type="GeneID" id="97827470"/>
<evidence type="ECO:0000256" key="9">
    <source>
        <dbReference type="ARBA" id="ARBA00022833"/>
    </source>
</evidence>
<gene>
    <name evidence="14" type="primary">ampD</name>
    <name evidence="14" type="ORF">M5G21_06120</name>
</gene>
<evidence type="ECO:0000256" key="11">
    <source>
        <dbReference type="ARBA" id="ARBA00039257"/>
    </source>
</evidence>
<dbReference type="InterPro" id="IPR051206">
    <property type="entry name" value="NAMLAA_amidase_2"/>
</dbReference>
<dbReference type="GO" id="GO:0008745">
    <property type="term" value="F:N-acetylmuramoyl-L-alanine amidase activity"/>
    <property type="evidence" value="ECO:0007669"/>
    <property type="project" value="UniProtKB-EC"/>
</dbReference>
<keyword evidence="8 14" id="KW-0378">Hydrolase</keyword>
<evidence type="ECO:0000259" key="13">
    <source>
        <dbReference type="SMART" id="SM00644"/>
    </source>
</evidence>
<dbReference type="NCBIfam" id="NF008758">
    <property type="entry name" value="PRK11789.1"/>
    <property type="match status" value="1"/>
</dbReference>
<evidence type="ECO:0000256" key="5">
    <source>
        <dbReference type="ARBA" id="ARBA00011901"/>
    </source>
</evidence>
<comment type="subcellular location">
    <subcellularLocation>
        <location evidence="3">Cytoplasm</location>
    </subcellularLocation>
</comment>
<feature type="domain" description="N-acetylmuramoyl-L-alanine amidase" evidence="13">
    <location>
        <begin position="18"/>
        <end position="168"/>
    </location>
</feature>
<dbReference type="EMBL" id="JAMDHD010000013">
    <property type="protein sequence ID" value="MDD0984536.1"/>
    <property type="molecule type" value="Genomic_DNA"/>
</dbReference>
<comment type="catalytic activity">
    <reaction evidence="1">
        <text>Hydrolyzes the link between N-acetylmuramoyl residues and L-amino acid residues in certain cell-wall glycopeptides.</text>
        <dbReference type="EC" id="3.5.1.28"/>
    </reaction>
</comment>
<accession>A0ABT5N7V7</accession>
<evidence type="ECO:0000256" key="3">
    <source>
        <dbReference type="ARBA" id="ARBA00004496"/>
    </source>
</evidence>
<evidence type="ECO:0000256" key="12">
    <source>
        <dbReference type="ARBA" id="ARBA00042615"/>
    </source>
</evidence>
<dbReference type="Proteomes" id="UP001148189">
    <property type="component" value="Unassembled WGS sequence"/>
</dbReference>
<dbReference type="CDD" id="cd06583">
    <property type="entry name" value="PGRP"/>
    <property type="match status" value="1"/>
</dbReference>
<comment type="cofactor">
    <cofactor evidence="2">
        <name>Zn(2+)</name>
        <dbReference type="ChEBI" id="CHEBI:29105"/>
    </cofactor>
</comment>
<evidence type="ECO:0000313" key="14">
    <source>
        <dbReference type="EMBL" id="MDD0984536.1"/>
    </source>
</evidence>
<reference evidence="14" key="1">
    <citation type="submission" date="2022-05" db="EMBL/GenBank/DDBJ databases">
        <title>Novel Pseudomonas spp. Isolated from a Rainbow Trout Aquaculture Facility.</title>
        <authorList>
            <person name="Testerman T."/>
            <person name="Graf J."/>
        </authorList>
    </citation>
    <scope>NUCLEOTIDE SEQUENCE</scope>
    <source>
        <strain evidence="14">ID1050</strain>
    </source>
</reference>
<evidence type="ECO:0000313" key="15">
    <source>
        <dbReference type="Proteomes" id="UP001148189"/>
    </source>
</evidence>
<comment type="similarity">
    <text evidence="4">Belongs to the N-acetylmuramoyl-L-alanine amidase 2 family.</text>
</comment>
<evidence type="ECO:0000256" key="10">
    <source>
        <dbReference type="ARBA" id="ARBA00023316"/>
    </source>
</evidence>
<keyword evidence="6" id="KW-0963">Cytoplasm</keyword>
<keyword evidence="15" id="KW-1185">Reference proteome</keyword>
<dbReference type="SUPFAM" id="SSF55846">
    <property type="entry name" value="N-acetylmuramoyl-L-alanine amidase-like"/>
    <property type="match status" value="1"/>
</dbReference>
<evidence type="ECO:0000256" key="6">
    <source>
        <dbReference type="ARBA" id="ARBA00022490"/>
    </source>
</evidence>
<keyword evidence="7" id="KW-0479">Metal-binding</keyword>
<comment type="caution">
    <text evidence="14">The sequence shown here is derived from an EMBL/GenBank/DDBJ whole genome shotgun (WGS) entry which is preliminary data.</text>
</comment>
<evidence type="ECO:0000256" key="4">
    <source>
        <dbReference type="ARBA" id="ARBA00007553"/>
    </source>
</evidence>
<name>A0ABT5N7V7_9PSED</name>
<dbReference type="PANTHER" id="PTHR30417">
    <property type="entry name" value="N-ACETYLMURAMOYL-L-ALANINE AMIDASE AMID"/>
    <property type="match status" value="1"/>
</dbReference>
<dbReference type="InterPro" id="IPR036505">
    <property type="entry name" value="Amidase/PGRP_sf"/>
</dbReference>
<sequence length="187" mass="20592">MQLDPTSGWCQGIAHCPSPNFNERPGGEISLLVVHNISLPPAQFATGKVQAFFQNRLDVTEHPYFAGIADLRVSAHFLIERDGTVTQFVSCRDRAWHAGVSCFEGRETCNDFSLGIELEGTDDQPFTDAQYHSLIELSRQLLAAYPGITHQRICGHSDIAPGRKTDPGPAFDWARFRGALQDGGHAQ</sequence>
<evidence type="ECO:0000256" key="8">
    <source>
        <dbReference type="ARBA" id="ARBA00022801"/>
    </source>
</evidence>